<feature type="transmembrane region" description="Helical" evidence="5">
    <location>
        <begin position="214"/>
        <end position="234"/>
    </location>
</feature>
<dbReference type="RefSeq" id="WP_222199440.1">
    <property type="nucleotide sequence ID" value="NZ_JAIMFO010000006.1"/>
</dbReference>
<keyword evidence="3 5" id="KW-1133">Transmembrane helix</keyword>
<dbReference type="InterPro" id="IPR001898">
    <property type="entry name" value="SLC13A/DASS"/>
</dbReference>
<feature type="transmembrane region" description="Helical" evidence="5">
    <location>
        <begin position="12"/>
        <end position="29"/>
    </location>
</feature>
<evidence type="ECO:0000256" key="1">
    <source>
        <dbReference type="ARBA" id="ARBA00004141"/>
    </source>
</evidence>
<feature type="transmembrane region" description="Helical" evidence="5">
    <location>
        <begin position="353"/>
        <end position="386"/>
    </location>
</feature>
<feature type="transmembrane region" description="Helical" evidence="5">
    <location>
        <begin position="147"/>
        <end position="165"/>
    </location>
</feature>
<dbReference type="Proteomes" id="UP000700908">
    <property type="component" value="Unassembled WGS sequence"/>
</dbReference>
<dbReference type="PANTHER" id="PTHR10283">
    <property type="entry name" value="SOLUTE CARRIER FAMILY 13 MEMBER"/>
    <property type="match status" value="1"/>
</dbReference>
<feature type="transmembrane region" description="Helical" evidence="5">
    <location>
        <begin position="123"/>
        <end position="141"/>
    </location>
</feature>
<feature type="transmembrane region" description="Helical" evidence="5">
    <location>
        <begin position="41"/>
        <end position="72"/>
    </location>
</feature>
<reference evidence="6 7" key="1">
    <citation type="submission" date="2021-08" db="EMBL/GenBank/DDBJ databases">
        <title>Collinsella faecalis sp. nov. isolated from swine faeces.</title>
        <authorList>
            <person name="Oh B.S."/>
            <person name="Lee J.H."/>
        </authorList>
    </citation>
    <scope>NUCLEOTIDE SEQUENCE [LARGE SCALE GENOMIC DNA]</scope>
    <source>
        <strain evidence="6 7">AGMB00827</strain>
    </source>
</reference>
<feature type="transmembrane region" description="Helical" evidence="5">
    <location>
        <begin position="264"/>
        <end position="281"/>
    </location>
</feature>
<evidence type="ECO:0000313" key="6">
    <source>
        <dbReference type="EMBL" id="MBY4797724.1"/>
    </source>
</evidence>
<name>A0ABS7MK27_9ACTN</name>
<evidence type="ECO:0000256" key="4">
    <source>
        <dbReference type="ARBA" id="ARBA00023136"/>
    </source>
</evidence>
<keyword evidence="7" id="KW-1185">Reference proteome</keyword>
<gene>
    <name evidence="6" type="ORF">K6V98_05055</name>
</gene>
<accession>A0ABS7MK27</accession>
<proteinExistence type="predicted"/>
<protein>
    <submittedName>
        <fullName evidence="6">Anion permease</fullName>
    </submittedName>
</protein>
<comment type="caution">
    <text evidence="6">The sequence shown here is derived from an EMBL/GenBank/DDBJ whole genome shotgun (WGS) entry which is preliminary data.</text>
</comment>
<keyword evidence="2 5" id="KW-0812">Transmembrane</keyword>
<sequence>MGVAGLKLDKRLIGFVLGIVAAVVIWMLPLDGLPDEGKKCLALTIMTVIFWACQVAQAGFVSGILLALMVIWKVAEPAVVFKSWTGSTMWLVVGAYLIANAVKTSGLGERIAYSYMLRFVKDYRSIIVGIFVLTLVLSLLIPHPWPRAFLIMSIMGIIIKSSGIPKEDAVKIGFAVFAASVPLSLVFLTGDSVINPLAVANSGAEVSFIDWLLYMGPPSLVAGLLTCVLFLMLFRPAREIEVNKQEIQAKLTSLGSMSGVEKRTVFWIVLAIVLWLTDSIHGIDIGWITLIIGMLMAMPIIGEVVKAPDWASVPMQVLIFLTAAIAIGVVGGATGMNAWIAQTLFPASAPENIFVLSAFITVISIVLHMVLGSVIAVMGVAVPAILAFTSSMGLNPVVPTFICYMAIAMHYLFPFQHLNVLVGASEDTGGYTQKETLRLGIPLTVVVFVVTIAVMLPWWMLIGLI</sequence>
<evidence type="ECO:0000256" key="5">
    <source>
        <dbReference type="SAM" id="Phobius"/>
    </source>
</evidence>
<comment type="subcellular location">
    <subcellularLocation>
        <location evidence="1">Membrane</location>
        <topology evidence="1">Multi-pass membrane protein</topology>
    </subcellularLocation>
</comment>
<feature type="transmembrane region" description="Helical" evidence="5">
    <location>
        <begin position="439"/>
        <end position="462"/>
    </location>
</feature>
<feature type="transmembrane region" description="Helical" evidence="5">
    <location>
        <begin position="393"/>
        <end position="413"/>
    </location>
</feature>
<organism evidence="6 7">
    <name type="scientific">Collinsella ureilytica</name>
    <dbReference type="NCBI Taxonomy" id="2869515"/>
    <lineage>
        <taxon>Bacteria</taxon>
        <taxon>Bacillati</taxon>
        <taxon>Actinomycetota</taxon>
        <taxon>Coriobacteriia</taxon>
        <taxon>Coriobacteriales</taxon>
        <taxon>Coriobacteriaceae</taxon>
        <taxon>Collinsella</taxon>
    </lineage>
</organism>
<evidence type="ECO:0000256" key="2">
    <source>
        <dbReference type="ARBA" id="ARBA00022692"/>
    </source>
</evidence>
<evidence type="ECO:0000313" key="7">
    <source>
        <dbReference type="Proteomes" id="UP000700908"/>
    </source>
</evidence>
<dbReference type="PANTHER" id="PTHR10283:SF92">
    <property type="entry name" value="LOW-AFFINITY PHOSPHATE TRANSPORTER PHO91"/>
    <property type="match status" value="1"/>
</dbReference>
<feature type="transmembrane region" description="Helical" evidence="5">
    <location>
        <begin position="317"/>
        <end position="341"/>
    </location>
</feature>
<dbReference type="Pfam" id="PF00939">
    <property type="entry name" value="Na_sulph_symp"/>
    <property type="match status" value="1"/>
</dbReference>
<keyword evidence="4 5" id="KW-0472">Membrane</keyword>
<dbReference type="EMBL" id="JAIMFO010000006">
    <property type="protein sequence ID" value="MBY4797724.1"/>
    <property type="molecule type" value="Genomic_DNA"/>
</dbReference>
<evidence type="ECO:0000256" key="3">
    <source>
        <dbReference type="ARBA" id="ARBA00022989"/>
    </source>
</evidence>
<feature type="transmembrane region" description="Helical" evidence="5">
    <location>
        <begin position="172"/>
        <end position="194"/>
    </location>
</feature>